<dbReference type="InterPro" id="IPR022790">
    <property type="entry name" value="GH26_dom"/>
</dbReference>
<protein>
    <submittedName>
        <fullName evidence="8">Beta-mannanase</fullName>
    </submittedName>
</protein>
<dbReference type="InterPro" id="IPR005084">
    <property type="entry name" value="CBM6"/>
</dbReference>
<dbReference type="SUPFAM" id="SSF51445">
    <property type="entry name" value="(Trans)glycosidases"/>
    <property type="match status" value="1"/>
</dbReference>
<evidence type="ECO:0000256" key="1">
    <source>
        <dbReference type="ARBA" id="ARBA00007754"/>
    </source>
</evidence>
<evidence type="ECO:0000259" key="6">
    <source>
        <dbReference type="PROSITE" id="PS51175"/>
    </source>
</evidence>
<dbReference type="Gene3D" id="3.20.20.80">
    <property type="entry name" value="Glycosidases"/>
    <property type="match status" value="1"/>
</dbReference>
<evidence type="ECO:0000259" key="7">
    <source>
        <dbReference type="PROSITE" id="PS51764"/>
    </source>
</evidence>
<organism evidence="8 9">
    <name type="scientific">Thermobacillus composti (strain DSM 18247 / JCM 13945 / KWC4)</name>
    <dbReference type="NCBI Taxonomy" id="717605"/>
    <lineage>
        <taxon>Bacteria</taxon>
        <taxon>Bacillati</taxon>
        <taxon>Bacillota</taxon>
        <taxon>Bacilli</taxon>
        <taxon>Bacillales</taxon>
        <taxon>Paenibacillaceae</taxon>
        <taxon>Thermobacillus</taxon>
    </lineage>
</organism>
<dbReference type="EMBL" id="CP003255">
    <property type="protein sequence ID" value="AGA58379.1"/>
    <property type="molecule type" value="Genomic_DNA"/>
</dbReference>
<feature type="domain" description="CBM6" evidence="6">
    <location>
        <begin position="41"/>
        <end position="169"/>
    </location>
</feature>
<dbReference type="PROSITE" id="PS51175">
    <property type="entry name" value="CBM6"/>
    <property type="match status" value="1"/>
</dbReference>
<gene>
    <name evidence="8" type="ordered locus">Theco_2266</name>
</gene>
<accession>L0EFI3</accession>
<comment type="similarity">
    <text evidence="1 4">Belongs to the glycosyl hydrolase 26 family.</text>
</comment>
<feature type="active site" description="Proton donor" evidence="4">
    <location>
        <position position="342"/>
    </location>
</feature>
<dbReference type="GO" id="GO:0016985">
    <property type="term" value="F:mannan endo-1,4-beta-mannosidase activity"/>
    <property type="evidence" value="ECO:0007669"/>
    <property type="project" value="InterPro"/>
</dbReference>
<dbReference type="Pfam" id="PF02156">
    <property type="entry name" value="Glyco_hydro_26"/>
    <property type="match status" value="1"/>
</dbReference>
<feature type="domain" description="GH26" evidence="7">
    <location>
        <begin position="191"/>
        <end position="486"/>
    </location>
</feature>
<dbReference type="HOGENOM" id="CLU_016930_1_1_9"/>
<dbReference type="PRINTS" id="PR00739">
    <property type="entry name" value="GLHYDRLASE26"/>
</dbReference>
<dbReference type="InterPro" id="IPR008979">
    <property type="entry name" value="Galactose-bd-like_sf"/>
</dbReference>
<evidence type="ECO:0000256" key="2">
    <source>
        <dbReference type="ARBA" id="ARBA00022801"/>
    </source>
</evidence>
<dbReference type="Proteomes" id="UP000010795">
    <property type="component" value="Chromosome"/>
</dbReference>
<reference evidence="9" key="1">
    <citation type="submission" date="2012-01" db="EMBL/GenBank/DDBJ databases">
        <title>Complete sequence of chromosome of Thermobacillus composti KWC4.</title>
        <authorList>
            <person name="Lucas S."/>
            <person name="Han J."/>
            <person name="Lapidus A."/>
            <person name="Cheng J.-F."/>
            <person name="Goodwin L."/>
            <person name="Pitluck S."/>
            <person name="Peters L."/>
            <person name="Ovchinnikova G."/>
            <person name="Teshima H."/>
            <person name="Detter J.C."/>
            <person name="Han C."/>
            <person name="Tapia R."/>
            <person name="Land M."/>
            <person name="Hauser L."/>
            <person name="Kyrpides N."/>
            <person name="Ivanova N."/>
            <person name="Pagani I."/>
            <person name="Anderson I."/>
            <person name="Woyke T."/>
        </authorList>
    </citation>
    <scope>NUCLEOTIDE SEQUENCE [LARGE SCALE GENOMIC DNA]</scope>
    <source>
        <strain evidence="9">DSM 18247 / JCM 13945 / KWC4</strain>
    </source>
</reference>
<proteinExistence type="inferred from homology"/>
<keyword evidence="9" id="KW-1185">Reference proteome</keyword>
<evidence type="ECO:0000256" key="4">
    <source>
        <dbReference type="PROSITE-ProRule" id="PRU01100"/>
    </source>
</evidence>
<evidence type="ECO:0000256" key="3">
    <source>
        <dbReference type="ARBA" id="ARBA00023295"/>
    </source>
</evidence>
<dbReference type="SUPFAM" id="SSF49785">
    <property type="entry name" value="Galactose-binding domain-like"/>
    <property type="match status" value="1"/>
</dbReference>
<dbReference type="STRING" id="717605.Theco_2266"/>
<evidence type="ECO:0000313" key="8">
    <source>
        <dbReference type="EMBL" id="AGA58379.1"/>
    </source>
</evidence>
<keyword evidence="3 4" id="KW-0326">Glycosidase</keyword>
<dbReference type="Pfam" id="PF16990">
    <property type="entry name" value="CBM_35"/>
    <property type="match status" value="1"/>
</dbReference>
<dbReference type="PANTHER" id="PTHR40079">
    <property type="entry name" value="MANNAN ENDO-1,4-BETA-MANNOSIDASE E-RELATED"/>
    <property type="match status" value="1"/>
</dbReference>
<feature type="transmembrane region" description="Helical" evidence="5">
    <location>
        <begin position="6"/>
        <end position="26"/>
    </location>
</feature>
<dbReference type="Gene3D" id="2.60.120.260">
    <property type="entry name" value="Galactose-binding domain-like"/>
    <property type="match status" value="1"/>
</dbReference>
<keyword evidence="5" id="KW-0812">Transmembrane</keyword>
<dbReference type="GO" id="GO:0030246">
    <property type="term" value="F:carbohydrate binding"/>
    <property type="evidence" value="ECO:0007669"/>
    <property type="project" value="InterPro"/>
</dbReference>
<feature type="active site" description="Nucleophile" evidence="4">
    <location>
        <position position="434"/>
    </location>
</feature>
<dbReference type="AlphaFoldDB" id="L0EFI3"/>
<dbReference type="GO" id="GO:0006080">
    <property type="term" value="P:substituted mannan metabolic process"/>
    <property type="evidence" value="ECO:0007669"/>
    <property type="project" value="InterPro"/>
</dbReference>
<dbReference type="KEGG" id="tco:Theco_2266"/>
<dbReference type="OrthoDB" id="9803686at2"/>
<evidence type="ECO:0000256" key="5">
    <source>
        <dbReference type="SAM" id="Phobius"/>
    </source>
</evidence>
<evidence type="ECO:0000313" key="9">
    <source>
        <dbReference type="Proteomes" id="UP000010795"/>
    </source>
</evidence>
<keyword evidence="2 4" id="KW-0378">Hydrolase</keyword>
<dbReference type="PROSITE" id="PS51764">
    <property type="entry name" value="GH26"/>
    <property type="match status" value="1"/>
</dbReference>
<dbReference type="InterPro" id="IPR017853">
    <property type="entry name" value="GH"/>
</dbReference>
<name>L0EFI3_THECK</name>
<dbReference type="PANTHER" id="PTHR40079:SF4">
    <property type="entry name" value="GH26 DOMAIN-CONTAINING PROTEIN-RELATED"/>
    <property type="match status" value="1"/>
</dbReference>
<keyword evidence="5" id="KW-1133">Transmembrane helix</keyword>
<keyword evidence="5" id="KW-0472">Membrane</keyword>
<dbReference type="eggNOG" id="COG4124">
    <property type="taxonomic scope" value="Bacteria"/>
</dbReference>
<dbReference type="InterPro" id="IPR000805">
    <property type="entry name" value="Glyco_hydro_26"/>
</dbReference>
<dbReference type="RefSeq" id="WP_015255123.1">
    <property type="nucleotide sequence ID" value="NC_019897.1"/>
</dbReference>
<sequence length="502" mass="56747">MNASRARLVLILIVVLISAALMYVLLTQRGEFRINQSIAEVRLEAEDGILSGNANVEHDESSTSKAEGYSGRGYVAIRNEGTITLTHHASRAGLYEAILGYNAANGPKNTFLTVNGVNTAEVTLKHDVAEGYQGFEEISIGNVFLHEGENTIVVNKGWGWFNLDYIILRPSTVKDGDHRVEKNLSNPNASREARALMNYLVDTYGKGIISGQTELINAAWIYSKTGKFPAILGLDMMDYSPTRVENGTKGKAVDEALEWGAKNGIVTIHWHWNAPKDLINHSEHPWWRGFYADATTYDFAYALANPDSEDYRVLIRDIDVISEQLKRLRDAKIPVLWRPLHEADGGWFWWGAKGPEPYKKLYRLLYDRMTNHHGLNNLIWVWNSEEPDWYPGDDVVDILSTDYYAPPGDYNPLSVKYEHLVQLRDDTKMVALAENGPIPDPDLLQAYRANWLYFVTWTGDYIQDGISNTPEHLQKVYGSDYVITRDKLPDNLYSYGLPDPTA</sequence>